<dbReference type="Gene3D" id="1.20.1070.10">
    <property type="entry name" value="Rhodopsin 7-helix transmembrane proteins"/>
    <property type="match status" value="1"/>
</dbReference>
<comment type="similarity">
    <text evidence="2">Belongs to the G-protein coupled receptor 1 family.</text>
</comment>
<keyword evidence="11" id="KW-1185">Reference proteome</keyword>
<keyword evidence="7" id="KW-0675">Receptor</keyword>
<keyword evidence="3" id="KW-1003">Cell membrane</keyword>
<dbReference type="Proteomes" id="UP001367676">
    <property type="component" value="Unassembled WGS sequence"/>
</dbReference>
<comment type="subcellular location">
    <subcellularLocation>
        <location evidence="1">Cell membrane</location>
        <topology evidence="1">Multi-pass membrane protein</topology>
    </subcellularLocation>
</comment>
<gene>
    <name evidence="10" type="ORF">V9T40_003579</name>
</gene>
<dbReference type="AlphaFoldDB" id="A0AAN9TVL8"/>
<keyword evidence="5 8" id="KW-1133">Transmembrane helix</keyword>
<protein>
    <recommendedName>
        <fullName evidence="9">G-protein coupled receptors family 1 profile domain-containing protein</fullName>
    </recommendedName>
</protein>
<feature type="transmembrane region" description="Helical" evidence="8">
    <location>
        <begin position="194"/>
        <end position="216"/>
    </location>
</feature>
<organism evidence="10 11">
    <name type="scientific">Parthenolecanium corni</name>
    <dbReference type="NCBI Taxonomy" id="536013"/>
    <lineage>
        <taxon>Eukaryota</taxon>
        <taxon>Metazoa</taxon>
        <taxon>Ecdysozoa</taxon>
        <taxon>Arthropoda</taxon>
        <taxon>Hexapoda</taxon>
        <taxon>Insecta</taxon>
        <taxon>Pterygota</taxon>
        <taxon>Neoptera</taxon>
        <taxon>Paraneoptera</taxon>
        <taxon>Hemiptera</taxon>
        <taxon>Sternorrhyncha</taxon>
        <taxon>Coccoidea</taxon>
        <taxon>Coccidae</taxon>
        <taxon>Parthenolecanium</taxon>
    </lineage>
</organism>
<dbReference type="PANTHER" id="PTHR24241">
    <property type="entry name" value="NEUROPEPTIDE RECEPTOR-RELATED G-PROTEIN COUPLED RECEPTOR"/>
    <property type="match status" value="1"/>
</dbReference>
<comment type="caution">
    <text evidence="10">The sequence shown here is derived from an EMBL/GenBank/DDBJ whole genome shotgun (WGS) entry which is preliminary data.</text>
</comment>
<keyword evidence="4 8" id="KW-0812">Transmembrane</keyword>
<evidence type="ECO:0000313" key="11">
    <source>
        <dbReference type="Proteomes" id="UP001367676"/>
    </source>
</evidence>
<sequence length="501" mass="55680">MIGVPNLRPFQSNSTNGTKGFQCHPKGESEATIILSLALLGMVTNAIMMSLILINKHLRRWSQGLLFHQGIVDCGRAAILLPLGFSILRCEPIRKCSLVETAFLLLVTVSTINTLTTLLNDSPIFPQDGHDEDLASGPLLMDSPQCVLFGTFMIWFASITINLGPTFLSGALAARSEMVPNAPSCPLIHGPFRHYILNALWIGINTICILLTLFHLHKLHRDLTKANVEAVKVAGLVTTLVNVTGSRVPTHSSASTQSNRVSSVHGRRPAKSITNALEEYKRMRNYLMRMEREGIQKVKMFLVITAAYIVFWGPLFFVTIVRPAFLTGDEIYEMTLHIAYAHASVNPTLFLVLHRGLRYAAFRFCCGFVYDQIRSLTMPPVSTDESPQGDEMDFVVEVPQANLLMPPPPPPVAHQQPVVAQINSSIRSTPSPYHRCVIQDLESPQPDRQEYVNSISENLSRKSSTKKEHVVYYNSPQTPSCQRSTTMDAEIHYSGYSSCSE</sequence>
<evidence type="ECO:0000256" key="3">
    <source>
        <dbReference type="ARBA" id="ARBA00022475"/>
    </source>
</evidence>
<dbReference type="EMBL" id="JBBCAQ010000006">
    <property type="protein sequence ID" value="KAK7603580.1"/>
    <property type="molecule type" value="Genomic_DNA"/>
</dbReference>
<dbReference type="PRINTS" id="PR00237">
    <property type="entry name" value="GPCRRHODOPSN"/>
</dbReference>
<feature type="transmembrane region" description="Helical" evidence="8">
    <location>
        <begin position="298"/>
        <end position="322"/>
    </location>
</feature>
<feature type="domain" description="G-protein coupled receptors family 1 profile" evidence="9">
    <location>
        <begin position="44"/>
        <end position="350"/>
    </location>
</feature>
<evidence type="ECO:0000256" key="6">
    <source>
        <dbReference type="ARBA" id="ARBA00023136"/>
    </source>
</evidence>
<dbReference type="CDD" id="cd00637">
    <property type="entry name" value="7tm_classA_rhodopsin-like"/>
    <property type="match status" value="1"/>
</dbReference>
<dbReference type="GO" id="GO:0004930">
    <property type="term" value="F:G protein-coupled receptor activity"/>
    <property type="evidence" value="ECO:0007669"/>
    <property type="project" value="InterPro"/>
</dbReference>
<dbReference type="InterPro" id="IPR017452">
    <property type="entry name" value="GPCR_Rhodpsn_7TM"/>
</dbReference>
<dbReference type="SUPFAM" id="SSF81321">
    <property type="entry name" value="Family A G protein-coupled receptor-like"/>
    <property type="match status" value="1"/>
</dbReference>
<evidence type="ECO:0000256" key="1">
    <source>
        <dbReference type="ARBA" id="ARBA00004651"/>
    </source>
</evidence>
<feature type="transmembrane region" description="Helical" evidence="8">
    <location>
        <begin position="146"/>
        <end position="174"/>
    </location>
</feature>
<evidence type="ECO:0000256" key="8">
    <source>
        <dbReference type="SAM" id="Phobius"/>
    </source>
</evidence>
<accession>A0AAN9TVL8</accession>
<evidence type="ECO:0000313" key="10">
    <source>
        <dbReference type="EMBL" id="KAK7603580.1"/>
    </source>
</evidence>
<dbReference type="PROSITE" id="PS50262">
    <property type="entry name" value="G_PROTEIN_RECEP_F1_2"/>
    <property type="match status" value="1"/>
</dbReference>
<feature type="transmembrane region" description="Helical" evidence="8">
    <location>
        <begin position="33"/>
        <end position="54"/>
    </location>
</feature>
<evidence type="ECO:0000256" key="4">
    <source>
        <dbReference type="ARBA" id="ARBA00022692"/>
    </source>
</evidence>
<evidence type="ECO:0000256" key="5">
    <source>
        <dbReference type="ARBA" id="ARBA00022989"/>
    </source>
</evidence>
<proteinExistence type="inferred from homology"/>
<dbReference type="GO" id="GO:0005886">
    <property type="term" value="C:plasma membrane"/>
    <property type="evidence" value="ECO:0007669"/>
    <property type="project" value="UniProtKB-SubCell"/>
</dbReference>
<dbReference type="InterPro" id="IPR000276">
    <property type="entry name" value="GPCR_Rhodpsn"/>
</dbReference>
<reference evidence="10 11" key="1">
    <citation type="submission" date="2024-03" db="EMBL/GenBank/DDBJ databases">
        <title>Adaptation during the transition from Ophiocordyceps entomopathogen to insect associate is accompanied by gene loss and intensified selection.</title>
        <authorList>
            <person name="Ward C.M."/>
            <person name="Onetto C.A."/>
            <person name="Borneman A.R."/>
        </authorList>
    </citation>
    <scope>NUCLEOTIDE SEQUENCE [LARGE SCALE GENOMIC DNA]</scope>
    <source>
        <strain evidence="10">AWRI1</strain>
        <tissue evidence="10">Single Adult Female</tissue>
    </source>
</reference>
<evidence type="ECO:0000256" key="2">
    <source>
        <dbReference type="ARBA" id="ARBA00010663"/>
    </source>
</evidence>
<name>A0AAN9TVL8_9HEMI</name>
<feature type="transmembrane region" description="Helical" evidence="8">
    <location>
        <begin position="334"/>
        <end position="353"/>
    </location>
</feature>
<keyword evidence="6 8" id="KW-0472">Membrane</keyword>
<evidence type="ECO:0000256" key="7">
    <source>
        <dbReference type="ARBA" id="ARBA00023170"/>
    </source>
</evidence>
<evidence type="ECO:0000259" key="9">
    <source>
        <dbReference type="PROSITE" id="PS50262"/>
    </source>
</evidence>